<dbReference type="FunFam" id="3.30.160.20:FF:000015">
    <property type="entry name" value="endoribonuclease Dicer"/>
    <property type="match status" value="1"/>
</dbReference>
<evidence type="ECO:0000256" key="5">
    <source>
        <dbReference type="ARBA" id="ARBA00012177"/>
    </source>
</evidence>
<dbReference type="InterPro" id="IPR044441">
    <property type="entry name" value="DICER_DSRM"/>
</dbReference>
<dbReference type="PROSITE" id="PS50821">
    <property type="entry name" value="PAZ"/>
    <property type="match status" value="1"/>
</dbReference>
<dbReference type="Proteomes" id="UP001335648">
    <property type="component" value="Unassembled WGS sequence"/>
</dbReference>
<dbReference type="InterPro" id="IPR005034">
    <property type="entry name" value="Dicer_dimerisation"/>
</dbReference>
<feature type="compositionally biased region" description="Low complexity" evidence="22">
    <location>
        <begin position="1178"/>
        <end position="1195"/>
    </location>
</feature>
<accession>A0AAN8BJU2</accession>
<dbReference type="GO" id="GO:0003677">
    <property type="term" value="F:DNA binding"/>
    <property type="evidence" value="ECO:0007669"/>
    <property type="project" value="InterPro"/>
</dbReference>
<feature type="domain" description="DRBM" evidence="23">
    <location>
        <begin position="1786"/>
        <end position="1851"/>
    </location>
</feature>
<feature type="domain" description="PAZ" evidence="25">
    <location>
        <begin position="861"/>
        <end position="1008"/>
    </location>
</feature>
<dbReference type="PROSITE" id="PS00517">
    <property type="entry name" value="RNASE_3_1"/>
    <property type="match status" value="1"/>
</dbReference>
<feature type="domain" description="RNase III" evidence="24">
    <location>
        <begin position="1247"/>
        <end position="1340"/>
    </location>
</feature>
<dbReference type="CDD" id="cd18034">
    <property type="entry name" value="DEXHc_dicer"/>
    <property type="match status" value="1"/>
</dbReference>
<evidence type="ECO:0000256" key="2">
    <source>
        <dbReference type="ARBA" id="ARBA00001936"/>
    </source>
</evidence>
<evidence type="ECO:0000256" key="20">
    <source>
        <dbReference type="ARBA" id="ARBA00035116"/>
    </source>
</evidence>
<protein>
    <recommendedName>
        <fullName evidence="5">ribonuclease III</fullName>
        <ecNumber evidence="5">3.1.26.3</ecNumber>
    </recommendedName>
</protein>
<dbReference type="GO" id="GO:0046872">
    <property type="term" value="F:metal ion binding"/>
    <property type="evidence" value="ECO:0007669"/>
    <property type="project" value="UniProtKB-KW"/>
</dbReference>
<evidence type="ECO:0000259" key="24">
    <source>
        <dbReference type="PROSITE" id="PS50142"/>
    </source>
</evidence>
<keyword evidence="7" id="KW-0597">Phosphoprotein</keyword>
<evidence type="ECO:0000256" key="14">
    <source>
        <dbReference type="ARBA" id="ARBA00022806"/>
    </source>
</evidence>
<feature type="compositionally biased region" description="Polar residues" evidence="22">
    <location>
        <begin position="1138"/>
        <end position="1149"/>
    </location>
</feature>
<evidence type="ECO:0000256" key="6">
    <source>
        <dbReference type="ARBA" id="ARBA00022490"/>
    </source>
</evidence>
<dbReference type="GO" id="GO:0016441">
    <property type="term" value="P:post-transcriptional gene silencing"/>
    <property type="evidence" value="ECO:0007669"/>
    <property type="project" value="UniProtKB-ARBA"/>
</dbReference>
<dbReference type="PROSITE" id="PS50137">
    <property type="entry name" value="DS_RBD"/>
    <property type="match status" value="1"/>
</dbReference>
<sequence length="1859" mass="210197">MAGLQLVTPATSPMGPFFGLPWQQEAIHDNIYTPRKYQVELLEAAIEQNTIVCLNTGSGKTFIAVLLTKELSHQIRGRYQDDAKRTVFLVNTALTVVQQAAAVRTHSDLAVGEYTDVEEASAWTDQRWRRELIQNQVLVMTCHIFLHVLKNHILPLSKINLVVFDDCHLAITEHPYREIMKLFEGSSCCPRVLGLTASILNGKCDPSELEQKILSLERVLKSNAETATDLVVLDRYSSQPREVVLDCGPYLDKSGLSQCLQEELEKALHFLNDCNLCVSREDRDPTFISKQVLGDFLAVLMVLGPWCADKAAGIMVREIQKYIKHEQEELSRKFLLFTDTILRKVHALCEEHFSPASLDLKFVTPKVLRLLEILHEYKPFERQQFESVEWYNNRNQDDYVSWSDSEDEDEDEEVEVKEKPETNFPSPFTNILCGIIFVERRYTAVVLNRLIKEAGKQDPELAYISSNFITGHSIGKNQPRNKQMEVEFRKQEEVLRKFRAHETNLLIATSIVEEGVDIPKCNLVVRFDLPTEYRSYVQSKGRARAPVSNYIMLADSERTRGFEEDLTTYKSIEKILRNKCSKSVEVGEYELEQVLDDDNIIPPYVLRSEDGSPRVTVNTAIGHINRYCARLPSDPFTHLAPKVPLKGPIMFCARLSEKAVALLCCEKLHKIGELDDHLMPVGKETVKYEEELDLHDEEETSVPGRPGSTKRRQCYPKAIPECLRDSYAVPEQTYYLYVVGMVLTTPLPDELNFRRRRLYPPEDTTRCFGILTAKPIPRIPHFPVYTRSGEVTISIELQKSGFTLTTAQLDLITRLHQYIFSHILRLEKPALEFQPTLADSAYCVLPLNVVEDSNTLDMDFSFMEDIEKSEARTGIPTTQYTKQNPFSFKLEDYQDAVIIPRYRNFDQPHRFYVADVYTDLTPLSKFPSPEYETFAEYYKTKYNLDLSNLNQPLLDVDHTSSRLNLLTPRHLNQKGKALPLSSAEKRKAKWESLQNKQILVPELCAIHPIPASLWRKAVCLPSILYRLHCLLTAEELRAQTASEAGVGAQTLPPDFRYPNLDFGWKRSIDSKTFISCPDSCSDDDDDDDDDGDDDDDDDEGEGPCEYQETVTPEPHSLARPSSPHPLVAPEPEEEPCTRTLTNGTALSTNCDDDGPQDEHLHQQDNCQRSRPRSPGPQSPQSIQSTTSLPSSKKPSSSPPQPSDECTPGTTSNPATSVCCLSAPAAPSDQHGAPAGDPLKSLGPNPGLILQALTLSNASDGFNLERLEMLGDSFLKHAITTYLFCTYPDAHEGRLSYMRSKKVSNCNLYRLGKKKGLPSRMDKSCTDILDSEEVKEELLANGQSGTDFDEDDEEAEECKEVEEEEEEGLMLKEEPKDEVNVEDDLEYYKEHIKFIDNMLLGSGAFGKKISLSSFPPSLTPSSASAPATETPYEWKPPKKPHHPTAAHYPPEPAPSGPSAEEFDYSSWDAMCYLDPSKAGEEDDFVVGFWNPSEENCGAELGKQSISYDLHTEQCIADKSIADCVEALLGCYLTSCGERAAQMFLCSLGLKVLPMDKGALTGPLVLSGQTNTLDLNYGWLKIPPRSVLDHHPDPEGTLTHLISGFENFERKINYTFQNKTYLLQAFTHASYHYNTITDCYQRLEFLGDAILDYLITKHLYEDPRQHSPGVLTDLRSALVNNTIFASLAVKYDYHKYFKAISPELFHVIDDFVQFQLEKNEMQGMDSELRRSEEDEEKEEDIEVPKAMGDIFESLAGAIYMDSRMSLETVWQVYYPMMRPLIEKFSANVPRSPVRELLEMEPETAKFSPAERTYDGKVRVTVEVVGKGKFKGVGRSYRIAKSAAARRALRSLKANQPQVQKN</sequence>
<evidence type="ECO:0000259" key="27">
    <source>
        <dbReference type="PROSITE" id="PS51194"/>
    </source>
</evidence>
<dbReference type="GO" id="GO:0006309">
    <property type="term" value="P:apoptotic DNA fragmentation"/>
    <property type="evidence" value="ECO:0007669"/>
    <property type="project" value="TreeGrafter"/>
</dbReference>
<keyword evidence="19" id="KW-0464">Manganese</keyword>
<evidence type="ECO:0000259" key="26">
    <source>
        <dbReference type="PROSITE" id="PS51192"/>
    </source>
</evidence>
<dbReference type="PROSITE" id="PS50142">
    <property type="entry name" value="RNASE_3_2"/>
    <property type="match status" value="2"/>
</dbReference>
<dbReference type="FunFam" id="3.40.50.300:FF:000628">
    <property type="entry name" value="Endoribonuclease Dicer"/>
    <property type="match status" value="1"/>
</dbReference>
<dbReference type="GO" id="GO:0004525">
    <property type="term" value="F:ribonuclease III activity"/>
    <property type="evidence" value="ECO:0007669"/>
    <property type="project" value="UniProtKB-EC"/>
</dbReference>
<dbReference type="SMART" id="SM00490">
    <property type="entry name" value="HELICc"/>
    <property type="match status" value="1"/>
</dbReference>
<comment type="subcellular location">
    <subcellularLocation>
        <location evidence="4">Cytoplasm</location>
    </subcellularLocation>
</comment>
<dbReference type="SMART" id="SM00949">
    <property type="entry name" value="PAZ"/>
    <property type="match status" value="1"/>
</dbReference>
<dbReference type="PANTHER" id="PTHR14950">
    <property type="entry name" value="DICER-RELATED"/>
    <property type="match status" value="1"/>
</dbReference>
<organism evidence="28 29">
    <name type="scientific">Champsocephalus esox</name>
    <name type="common">pike icefish</name>
    <dbReference type="NCBI Taxonomy" id="159716"/>
    <lineage>
        <taxon>Eukaryota</taxon>
        <taxon>Metazoa</taxon>
        <taxon>Chordata</taxon>
        <taxon>Craniata</taxon>
        <taxon>Vertebrata</taxon>
        <taxon>Euteleostomi</taxon>
        <taxon>Actinopterygii</taxon>
        <taxon>Neopterygii</taxon>
        <taxon>Teleostei</taxon>
        <taxon>Neoteleostei</taxon>
        <taxon>Acanthomorphata</taxon>
        <taxon>Eupercaria</taxon>
        <taxon>Perciformes</taxon>
        <taxon>Notothenioidei</taxon>
        <taxon>Channichthyidae</taxon>
        <taxon>Champsocephalus</taxon>
    </lineage>
</organism>
<keyword evidence="17 21" id="KW-0694">RNA-binding</keyword>
<feature type="region of interest" description="Disordered" evidence="22">
    <location>
        <begin position="1076"/>
        <end position="1210"/>
    </location>
</feature>
<dbReference type="GO" id="GO:0005634">
    <property type="term" value="C:nucleus"/>
    <property type="evidence" value="ECO:0007669"/>
    <property type="project" value="TreeGrafter"/>
</dbReference>
<dbReference type="FunFam" id="1.10.1520.10:FF:000023">
    <property type="entry name" value="Endoribonuclease dcr-1"/>
    <property type="match status" value="1"/>
</dbReference>
<proteinExistence type="inferred from homology"/>
<dbReference type="InterPro" id="IPR006935">
    <property type="entry name" value="Helicase/UvrB_N"/>
</dbReference>
<dbReference type="InterPro" id="IPR048513">
    <property type="entry name" value="Dicer_PBD"/>
</dbReference>
<dbReference type="Gene3D" id="3.30.160.20">
    <property type="match status" value="1"/>
</dbReference>
<feature type="compositionally biased region" description="Acidic residues" evidence="22">
    <location>
        <begin position="1080"/>
        <end position="1102"/>
    </location>
</feature>
<gene>
    <name evidence="28" type="ORF">CesoFtcFv8_016936</name>
</gene>
<evidence type="ECO:0000256" key="11">
    <source>
        <dbReference type="ARBA" id="ARBA00022741"/>
    </source>
</evidence>
<dbReference type="Gene3D" id="1.10.1520.10">
    <property type="entry name" value="Ribonuclease III domain"/>
    <property type="match status" value="2"/>
</dbReference>
<dbReference type="SUPFAM" id="SSF69065">
    <property type="entry name" value="RNase III domain-like"/>
    <property type="match status" value="2"/>
</dbReference>
<keyword evidence="14" id="KW-0347">Helicase</keyword>
<dbReference type="CDD" id="cd18802">
    <property type="entry name" value="SF2_C_dicer"/>
    <property type="match status" value="1"/>
</dbReference>
<dbReference type="InterPro" id="IPR038248">
    <property type="entry name" value="Dicer_dimer_sf"/>
</dbReference>
<dbReference type="Gene3D" id="3.40.50.300">
    <property type="entry name" value="P-loop containing nucleotide triphosphate hydrolases"/>
    <property type="match status" value="2"/>
</dbReference>
<evidence type="ECO:0000256" key="15">
    <source>
        <dbReference type="ARBA" id="ARBA00022840"/>
    </source>
</evidence>
<dbReference type="CDD" id="cd00593">
    <property type="entry name" value="RIBOc"/>
    <property type="match status" value="2"/>
</dbReference>
<evidence type="ECO:0000256" key="12">
    <source>
        <dbReference type="ARBA" id="ARBA00022759"/>
    </source>
</evidence>
<evidence type="ECO:0000256" key="18">
    <source>
        <dbReference type="ARBA" id="ARBA00023158"/>
    </source>
</evidence>
<keyword evidence="16" id="KW-0460">Magnesium</keyword>
<dbReference type="Gene3D" id="2.170.260.10">
    <property type="entry name" value="paz domain"/>
    <property type="match status" value="1"/>
</dbReference>
<keyword evidence="9" id="KW-0479">Metal-binding</keyword>
<evidence type="ECO:0000256" key="21">
    <source>
        <dbReference type="PROSITE-ProRule" id="PRU00266"/>
    </source>
</evidence>
<dbReference type="SMART" id="SM00358">
    <property type="entry name" value="DSRM"/>
    <property type="match status" value="1"/>
</dbReference>
<dbReference type="SUPFAM" id="SSF54768">
    <property type="entry name" value="dsRNA-binding domain-like"/>
    <property type="match status" value="1"/>
</dbReference>
<evidence type="ECO:0000256" key="22">
    <source>
        <dbReference type="SAM" id="MobiDB-lite"/>
    </source>
</evidence>
<dbReference type="InterPro" id="IPR014720">
    <property type="entry name" value="dsRBD_dom"/>
</dbReference>
<keyword evidence="10" id="KW-0677">Repeat</keyword>
<evidence type="ECO:0000256" key="3">
    <source>
        <dbReference type="ARBA" id="ARBA00001946"/>
    </source>
</evidence>
<dbReference type="Pfam" id="PF20931">
    <property type="entry name" value="Dicer_platform"/>
    <property type="match status" value="1"/>
</dbReference>
<dbReference type="PROSITE" id="PS51192">
    <property type="entry name" value="HELICASE_ATP_BIND_1"/>
    <property type="match status" value="1"/>
</dbReference>
<evidence type="ECO:0000256" key="16">
    <source>
        <dbReference type="ARBA" id="ARBA00022842"/>
    </source>
</evidence>
<dbReference type="CDD" id="cd15903">
    <property type="entry name" value="Dicer_PBD"/>
    <property type="match status" value="1"/>
</dbReference>
<evidence type="ECO:0000259" key="25">
    <source>
        <dbReference type="PROSITE" id="PS50821"/>
    </source>
</evidence>
<dbReference type="CDD" id="cd10843">
    <property type="entry name" value="DSRM_DICER"/>
    <property type="match status" value="1"/>
</dbReference>
<feature type="compositionally biased region" description="Low complexity" evidence="22">
    <location>
        <begin position="1415"/>
        <end position="1432"/>
    </location>
</feature>
<dbReference type="InterPro" id="IPR036085">
    <property type="entry name" value="PAZ_dom_sf"/>
</dbReference>
<dbReference type="Pfam" id="PF02170">
    <property type="entry name" value="PAZ"/>
    <property type="match status" value="1"/>
</dbReference>
<comment type="caution">
    <text evidence="28">The sequence shown here is derived from an EMBL/GenBank/DDBJ whole genome shotgun (WGS) entry which is preliminary data.</text>
</comment>
<evidence type="ECO:0000313" key="28">
    <source>
        <dbReference type="EMBL" id="KAK5885839.1"/>
    </source>
</evidence>
<dbReference type="InterPro" id="IPR014001">
    <property type="entry name" value="Helicase_ATP-bd"/>
</dbReference>
<evidence type="ECO:0000256" key="9">
    <source>
        <dbReference type="ARBA" id="ARBA00022723"/>
    </source>
</evidence>
<feature type="region of interest" description="Disordered" evidence="22">
    <location>
        <begin position="399"/>
        <end position="421"/>
    </location>
</feature>
<keyword evidence="13" id="KW-0378">Hydrolase</keyword>
<comment type="catalytic activity">
    <reaction evidence="1">
        <text>Endonucleolytic cleavage to 5'-phosphomonoester.</text>
        <dbReference type="EC" id="3.1.26.3"/>
    </reaction>
</comment>
<keyword evidence="12" id="KW-0255">Endonuclease</keyword>
<dbReference type="GO" id="GO:0003723">
    <property type="term" value="F:RNA binding"/>
    <property type="evidence" value="ECO:0007669"/>
    <property type="project" value="UniProtKB-UniRule"/>
</dbReference>
<dbReference type="Pfam" id="PF04851">
    <property type="entry name" value="ResIII"/>
    <property type="match status" value="1"/>
</dbReference>
<dbReference type="Pfam" id="PF20932">
    <property type="entry name" value="Dicer_dsRBD"/>
    <property type="match status" value="1"/>
</dbReference>
<keyword evidence="11" id="KW-0547">Nucleotide-binding</keyword>
<comment type="cofactor">
    <cofactor evidence="3">
        <name>Mg(2+)</name>
        <dbReference type="ChEBI" id="CHEBI:18420"/>
    </cofactor>
</comment>
<dbReference type="Pfam" id="PF20930">
    <property type="entry name" value="Dicer_PBD"/>
    <property type="match status" value="1"/>
</dbReference>
<evidence type="ECO:0000256" key="7">
    <source>
        <dbReference type="ARBA" id="ARBA00022553"/>
    </source>
</evidence>
<dbReference type="SUPFAM" id="SSF52540">
    <property type="entry name" value="P-loop containing nucleoside triphosphate hydrolases"/>
    <property type="match status" value="1"/>
</dbReference>
<comment type="similarity">
    <text evidence="20">Belongs to the helicase family. Dicer subfamily.</text>
</comment>
<evidence type="ECO:0000256" key="10">
    <source>
        <dbReference type="ARBA" id="ARBA00022737"/>
    </source>
</evidence>
<evidence type="ECO:0000256" key="13">
    <source>
        <dbReference type="ARBA" id="ARBA00022801"/>
    </source>
</evidence>
<dbReference type="Pfam" id="PF03368">
    <property type="entry name" value="Dicer_dimer"/>
    <property type="match status" value="1"/>
</dbReference>
<keyword evidence="29" id="KW-1185">Reference proteome</keyword>
<feature type="domain" description="RNase III" evidence="24">
    <location>
        <begin position="1603"/>
        <end position="1761"/>
    </location>
</feature>
<dbReference type="GO" id="GO:0030422">
    <property type="term" value="P:siRNA processing"/>
    <property type="evidence" value="ECO:0007669"/>
    <property type="project" value="InterPro"/>
</dbReference>
<evidence type="ECO:0000259" key="23">
    <source>
        <dbReference type="PROSITE" id="PS50137"/>
    </source>
</evidence>
<dbReference type="InterPro" id="IPR036389">
    <property type="entry name" value="RNase_III_sf"/>
</dbReference>
<evidence type="ECO:0000256" key="8">
    <source>
        <dbReference type="ARBA" id="ARBA00022722"/>
    </source>
</evidence>
<dbReference type="GO" id="GO:0005524">
    <property type="term" value="F:ATP binding"/>
    <property type="evidence" value="ECO:0007669"/>
    <property type="project" value="UniProtKB-KW"/>
</dbReference>
<evidence type="ECO:0000256" key="1">
    <source>
        <dbReference type="ARBA" id="ARBA00000109"/>
    </source>
</evidence>
<dbReference type="InterPro" id="IPR003100">
    <property type="entry name" value="PAZ_dom"/>
</dbReference>
<dbReference type="GO" id="GO:0005737">
    <property type="term" value="C:cytoplasm"/>
    <property type="evidence" value="ECO:0007669"/>
    <property type="project" value="UniProtKB-SubCell"/>
</dbReference>
<dbReference type="InterPro" id="IPR000999">
    <property type="entry name" value="RNase_III_dom"/>
</dbReference>
<comment type="cofactor">
    <cofactor evidence="2">
        <name>Mn(2+)</name>
        <dbReference type="ChEBI" id="CHEBI:29035"/>
    </cofactor>
</comment>
<keyword evidence="6" id="KW-0963">Cytoplasm</keyword>
<dbReference type="FunFam" id="1.10.1520.10:FF:000005">
    <property type="entry name" value="Putative endoribonuclease dicer"/>
    <property type="match status" value="1"/>
</dbReference>
<dbReference type="GO" id="GO:0004386">
    <property type="term" value="F:helicase activity"/>
    <property type="evidence" value="ECO:0007669"/>
    <property type="project" value="UniProtKB-KW"/>
</dbReference>
<reference evidence="28 29" key="1">
    <citation type="journal article" date="2023" name="Mol. Biol. Evol.">
        <title>Genomics of Secondarily Temperate Adaptation in the Only Non-Antarctic Icefish.</title>
        <authorList>
            <person name="Rivera-Colon A.G."/>
            <person name="Rayamajhi N."/>
            <person name="Minhas B.F."/>
            <person name="Madrigal G."/>
            <person name="Bilyk K.T."/>
            <person name="Yoon V."/>
            <person name="Hune M."/>
            <person name="Gregory S."/>
            <person name="Cheng C.H.C."/>
            <person name="Catchen J.M."/>
        </authorList>
    </citation>
    <scope>NUCLEOTIDE SEQUENCE [LARGE SCALE GENOMIC DNA]</scope>
    <source>
        <strain evidence="28">JC2023a</strain>
    </source>
</reference>
<dbReference type="GO" id="GO:0004530">
    <property type="term" value="F:deoxyribonuclease I activity"/>
    <property type="evidence" value="ECO:0007669"/>
    <property type="project" value="TreeGrafter"/>
</dbReference>
<dbReference type="PROSITE" id="PS51194">
    <property type="entry name" value="HELICASE_CTER"/>
    <property type="match status" value="1"/>
</dbReference>
<dbReference type="InterPro" id="IPR027417">
    <property type="entry name" value="P-loop_NTPase"/>
</dbReference>
<dbReference type="GO" id="GO:0031054">
    <property type="term" value="P:pre-miRNA processing"/>
    <property type="evidence" value="ECO:0007669"/>
    <property type="project" value="InterPro"/>
</dbReference>
<dbReference type="PANTHER" id="PTHR14950:SF37">
    <property type="entry name" value="ENDORIBONUCLEASE DICER"/>
    <property type="match status" value="1"/>
</dbReference>
<dbReference type="FunFam" id="2.170.260.10:FF:000002">
    <property type="entry name" value="Putative Endoribonuclease Dicer"/>
    <property type="match status" value="1"/>
</dbReference>
<keyword evidence="8" id="KW-0540">Nuclease</keyword>
<dbReference type="EC" id="3.1.26.3" evidence="5"/>
<name>A0AAN8BJU2_9TELE</name>
<feature type="region of interest" description="Disordered" evidence="22">
    <location>
        <begin position="1415"/>
        <end position="1459"/>
    </location>
</feature>
<dbReference type="Gene3D" id="3.30.160.380">
    <property type="entry name" value="Dicer dimerisation domain"/>
    <property type="match status" value="2"/>
</dbReference>
<evidence type="ECO:0000256" key="19">
    <source>
        <dbReference type="ARBA" id="ARBA00023211"/>
    </source>
</evidence>
<dbReference type="GO" id="GO:0070578">
    <property type="term" value="C:RISC-loading complex"/>
    <property type="evidence" value="ECO:0007669"/>
    <property type="project" value="TreeGrafter"/>
</dbReference>
<dbReference type="Pfam" id="PF00636">
    <property type="entry name" value="Ribonuclease_3"/>
    <property type="match status" value="2"/>
</dbReference>
<dbReference type="EMBL" id="JAULUE010002059">
    <property type="protein sequence ID" value="KAK5885839.1"/>
    <property type="molecule type" value="Genomic_DNA"/>
</dbReference>
<dbReference type="SUPFAM" id="SSF101690">
    <property type="entry name" value="PAZ domain"/>
    <property type="match status" value="1"/>
</dbReference>
<evidence type="ECO:0000256" key="17">
    <source>
        <dbReference type="ARBA" id="ARBA00022884"/>
    </source>
</evidence>
<feature type="domain" description="Helicase ATP-binding" evidence="26">
    <location>
        <begin position="41"/>
        <end position="217"/>
    </location>
</feature>
<dbReference type="InterPro" id="IPR001650">
    <property type="entry name" value="Helicase_C-like"/>
</dbReference>
<feature type="compositionally biased region" description="Acidic residues" evidence="22">
    <location>
        <begin position="404"/>
        <end position="415"/>
    </location>
</feature>
<dbReference type="InterPro" id="IPR048512">
    <property type="entry name" value="Dicer_platform"/>
</dbReference>
<dbReference type="GO" id="GO:0051239">
    <property type="term" value="P:regulation of multicellular organismal process"/>
    <property type="evidence" value="ECO:0007669"/>
    <property type="project" value="UniProtKB-ARBA"/>
</dbReference>
<dbReference type="FunFam" id="3.40.50.300:FF:000588">
    <property type="entry name" value="Endoribonuclease Dicer isoform 1"/>
    <property type="match status" value="1"/>
</dbReference>
<dbReference type="CDD" id="cd02843">
    <property type="entry name" value="PAZ_dicer_like"/>
    <property type="match status" value="1"/>
</dbReference>
<keyword evidence="18" id="KW-0943">RNA-mediated gene silencing</keyword>
<evidence type="ECO:0000256" key="4">
    <source>
        <dbReference type="ARBA" id="ARBA00004496"/>
    </source>
</evidence>
<keyword evidence="15" id="KW-0067">ATP-binding</keyword>
<dbReference type="SMART" id="SM00535">
    <property type="entry name" value="RIBOc"/>
    <property type="match status" value="2"/>
</dbReference>
<feature type="domain" description="Helicase C-terminal" evidence="27">
    <location>
        <begin position="423"/>
        <end position="592"/>
    </location>
</feature>
<evidence type="ECO:0000313" key="29">
    <source>
        <dbReference type="Proteomes" id="UP001335648"/>
    </source>
</evidence>
<dbReference type="SMART" id="SM00487">
    <property type="entry name" value="DEXDc"/>
    <property type="match status" value="1"/>
</dbReference>
<dbReference type="Pfam" id="PF00271">
    <property type="entry name" value="Helicase_C"/>
    <property type="match status" value="1"/>
</dbReference>